<dbReference type="GO" id="GO:0043065">
    <property type="term" value="P:positive regulation of apoptotic process"/>
    <property type="evidence" value="ECO:0007669"/>
    <property type="project" value="TreeGrafter"/>
</dbReference>
<dbReference type="Pfam" id="PF13365">
    <property type="entry name" value="Trypsin_2"/>
    <property type="match status" value="1"/>
</dbReference>
<evidence type="ECO:0000313" key="4">
    <source>
        <dbReference type="EMBL" id="CAH1404822.1"/>
    </source>
</evidence>
<dbReference type="AlphaFoldDB" id="A0A9P0HNG4"/>
<proteinExistence type="inferred from homology"/>
<evidence type="ECO:0000256" key="3">
    <source>
        <dbReference type="SAM" id="MobiDB-lite"/>
    </source>
</evidence>
<dbReference type="PANTHER" id="PTHR22939">
    <property type="entry name" value="SERINE PROTEASE FAMILY S1C HTRA-RELATED"/>
    <property type="match status" value="1"/>
</dbReference>
<feature type="compositionally biased region" description="Pro residues" evidence="3">
    <location>
        <begin position="306"/>
        <end position="324"/>
    </location>
</feature>
<evidence type="ECO:0008006" key="6">
    <source>
        <dbReference type="Google" id="ProtNLM"/>
    </source>
</evidence>
<accession>A0A9P0HNG4</accession>
<name>A0A9P0HNG4_NEZVI</name>
<reference evidence="4" key="1">
    <citation type="submission" date="2022-01" db="EMBL/GenBank/DDBJ databases">
        <authorList>
            <person name="King R."/>
        </authorList>
    </citation>
    <scope>NUCLEOTIDE SEQUENCE</scope>
</reference>
<keyword evidence="2" id="KW-0645">Protease</keyword>
<comment type="similarity">
    <text evidence="1">Belongs to the peptidase S1C family.</text>
</comment>
<evidence type="ECO:0000256" key="2">
    <source>
        <dbReference type="ARBA" id="ARBA00022825"/>
    </source>
</evidence>
<organism evidence="4 5">
    <name type="scientific">Nezara viridula</name>
    <name type="common">Southern green stink bug</name>
    <name type="synonym">Cimex viridulus</name>
    <dbReference type="NCBI Taxonomy" id="85310"/>
    <lineage>
        <taxon>Eukaryota</taxon>
        <taxon>Metazoa</taxon>
        <taxon>Ecdysozoa</taxon>
        <taxon>Arthropoda</taxon>
        <taxon>Hexapoda</taxon>
        <taxon>Insecta</taxon>
        <taxon>Pterygota</taxon>
        <taxon>Neoptera</taxon>
        <taxon>Paraneoptera</taxon>
        <taxon>Hemiptera</taxon>
        <taxon>Heteroptera</taxon>
        <taxon>Panheteroptera</taxon>
        <taxon>Pentatomomorpha</taxon>
        <taxon>Pentatomoidea</taxon>
        <taxon>Pentatomidae</taxon>
        <taxon>Pentatominae</taxon>
        <taxon>Nezara</taxon>
    </lineage>
</organism>
<dbReference type="InterPro" id="IPR009003">
    <property type="entry name" value="Peptidase_S1_PA"/>
</dbReference>
<keyword evidence="5" id="KW-1185">Reference proteome</keyword>
<dbReference type="Gene3D" id="2.40.10.120">
    <property type="match status" value="1"/>
</dbReference>
<dbReference type="GO" id="GO:0006508">
    <property type="term" value="P:proteolysis"/>
    <property type="evidence" value="ECO:0007669"/>
    <property type="project" value="InterPro"/>
</dbReference>
<evidence type="ECO:0000256" key="1">
    <source>
        <dbReference type="ARBA" id="ARBA00010541"/>
    </source>
</evidence>
<gene>
    <name evidence="4" type="ORF">NEZAVI_LOCUS13160</name>
</gene>
<dbReference type="PRINTS" id="PR00834">
    <property type="entry name" value="PROTEASES2C"/>
</dbReference>
<keyword evidence="2" id="KW-0378">Hydrolase</keyword>
<dbReference type="InterPro" id="IPR001940">
    <property type="entry name" value="Peptidase_S1C"/>
</dbReference>
<keyword evidence="2" id="KW-0720">Serine protease</keyword>
<dbReference type="SUPFAM" id="SSF50494">
    <property type="entry name" value="Trypsin-like serine proteases"/>
    <property type="match status" value="1"/>
</dbReference>
<dbReference type="GO" id="GO:0012501">
    <property type="term" value="P:programmed cell death"/>
    <property type="evidence" value="ECO:0007669"/>
    <property type="project" value="TreeGrafter"/>
</dbReference>
<dbReference type="Proteomes" id="UP001152798">
    <property type="component" value="Chromosome 6"/>
</dbReference>
<sequence length="364" mass="41243">MLARYRQFWKFLRYNKLFLPTSQKTALFYTAHEQSHHEEQRSKNLYKTRTLSIALLGIGFYYCTRKKEISLFPSVSAISLGSRRKQYNFIADVVEQSVNALVSIEIIDSRRYDFFTGQNITESNGSGFIISDDGLILTNAHVVLSRPATKLKIRLHDGTTYVGIVEDIDMKADLATVRINAGKKLPTMKLGSSEDARVGEWVIAMGSPLSLTNTITTGVISTVSRTSKDLKLFVQPDPTTNPSRPSHTTHTYHYHQIHPAPLKILSHPKNTKKPYTQFSTNHPTTQQKHTHKTTNPKSPTTITKPNKPPPPPKPQLHPPHPLPSILPNSIKFFTSQYNTKPRLKNQKKNNHIPNRPHIIHMPPP</sequence>
<protein>
    <recommendedName>
        <fullName evidence="6">Serine protease HTRA2, mitochondrial</fullName>
    </recommendedName>
</protein>
<feature type="compositionally biased region" description="Low complexity" evidence="3">
    <location>
        <begin position="295"/>
        <end position="305"/>
    </location>
</feature>
<dbReference type="OrthoDB" id="4217619at2759"/>
<dbReference type="GO" id="GO:0004252">
    <property type="term" value="F:serine-type endopeptidase activity"/>
    <property type="evidence" value="ECO:0007669"/>
    <property type="project" value="InterPro"/>
</dbReference>
<evidence type="ECO:0000313" key="5">
    <source>
        <dbReference type="Proteomes" id="UP001152798"/>
    </source>
</evidence>
<dbReference type="EMBL" id="OV725082">
    <property type="protein sequence ID" value="CAH1404822.1"/>
    <property type="molecule type" value="Genomic_DNA"/>
</dbReference>
<dbReference type="PANTHER" id="PTHR22939:SF129">
    <property type="entry name" value="SERINE PROTEASE HTRA2, MITOCHONDRIAL"/>
    <property type="match status" value="1"/>
</dbReference>
<feature type="region of interest" description="Disordered" evidence="3">
    <location>
        <begin position="265"/>
        <end position="327"/>
    </location>
</feature>